<accession>A0A4Z2IA78</accession>
<evidence type="ECO:0000256" key="1">
    <source>
        <dbReference type="SAM" id="MobiDB-lite"/>
    </source>
</evidence>
<reference evidence="2 3" key="1">
    <citation type="submission" date="2019-03" db="EMBL/GenBank/DDBJ databases">
        <title>First draft genome of Liparis tanakae, snailfish: a comprehensive survey of snailfish specific genes.</title>
        <authorList>
            <person name="Kim W."/>
            <person name="Song I."/>
            <person name="Jeong J.-H."/>
            <person name="Kim D."/>
            <person name="Kim S."/>
            <person name="Ryu S."/>
            <person name="Song J.Y."/>
            <person name="Lee S.K."/>
        </authorList>
    </citation>
    <scope>NUCLEOTIDE SEQUENCE [LARGE SCALE GENOMIC DNA]</scope>
    <source>
        <tissue evidence="2">Muscle</tissue>
    </source>
</reference>
<dbReference type="AlphaFoldDB" id="A0A4Z2IA78"/>
<comment type="caution">
    <text evidence="2">The sequence shown here is derived from an EMBL/GenBank/DDBJ whole genome shotgun (WGS) entry which is preliminary data.</text>
</comment>
<keyword evidence="3" id="KW-1185">Reference proteome</keyword>
<dbReference type="Proteomes" id="UP000314294">
    <property type="component" value="Unassembled WGS sequence"/>
</dbReference>
<name>A0A4Z2IA78_9TELE</name>
<evidence type="ECO:0000313" key="3">
    <source>
        <dbReference type="Proteomes" id="UP000314294"/>
    </source>
</evidence>
<feature type="region of interest" description="Disordered" evidence="1">
    <location>
        <begin position="1"/>
        <end position="60"/>
    </location>
</feature>
<organism evidence="2 3">
    <name type="scientific">Liparis tanakae</name>
    <name type="common">Tanaka's snailfish</name>
    <dbReference type="NCBI Taxonomy" id="230148"/>
    <lineage>
        <taxon>Eukaryota</taxon>
        <taxon>Metazoa</taxon>
        <taxon>Chordata</taxon>
        <taxon>Craniata</taxon>
        <taxon>Vertebrata</taxon>
        <taxon>Euteleostomi</taxon>
        <taxon>Actinopterygii</taxon>
        <taxon>Neopterygii</taxon>
        <taxon>Teleostei</taxon>
        <taxon>Neoteleostei</taxon>
        <taxon>Acanthomorphata</taxon>
        <taxon>Eupercaria</taxon>
        <taxon>Perciformes</taxon>
        <taxon>Cottioidei</taxon>
        <taxon>Cottales</taxon>
        <taxon>Liparidae</taxon>
        <taxon>Liparis</taxon>
    </lineage>
</organism>
<gene>
    <name evidence="2" type="ORF">EYF80_014854</name>
</gene>
<proteinExistence type="predicted"/>
<sequence>MEQSGLLRMGAGRPRNPLQPWRRKKRNVTLRGQQSPLLGYRGSCTRAGPGSQGCGKSGASVVLRSSGSESQEELDTCLPDSLPSFYPDETRGLFSFNPVLERPIAKTAWRAFEASDKRPGGYSGLNWEEHKLPIPTLTKEQIDAHEHLHIDSRGLWAVESSPRALGRSGIEVDNEQGDKVELWRSYHPEPRGHTALLVNSRLPVAKAARLPTPAWRKEKEKHS</sequence>
<evidence type="ECO:0000313" key="2">
    <source>
        <dbReference type="EMBL" id="TNN74936.1"/>
    </source>
</evidence>
<dbReference type="EMBL" id="SRLO01000109">
    <property type="protein sequence ID" value="TNN74936.1"/>
    <property type="molecule type" value="Genomic_DNA"/>
</dbReference>
<protein>
    <submittedName>
        <fullName evidence="2">Uncharacterized protein</fullName>
    </submittedName>
</protein>